<evidence type="ECO:0000313" key="2">
    <source>
        <dbReference type="Proteomes" id="UP000694857"/>
    </source>
</evidence>
<keyword evidence="2" id="KW-1185">Reference proteome</keyword>
<proteinExistence type="predicted"/>
<evidence type="ECO:0000256" key="1">
    <source>
        <dbReference type="SAM" id="MobiDB-lite"/>
    </source>
</evidence>
<feature type="region of interest" description="Disordered" evidence="1">
    <location>
        <begin position="1"/>
        <end position="146"/>
    </location>
</feature>
<accession>A0A8B8XNT7</accession>
<dbReference type="GeneID" id="118896948"/>
<feature type="compositionally biased region" description="Polar residues" evidence="1">
    <location>
        <begin position="124"/>
        <end position="134"/>
    </location>
</feature>
<organism evidence="2 3">
    <name type="scientific">Balaenoptera musculus</name>
    <name type="common">Blue whale</name>
    <dbReference type="NCBI Taxonomy" id="9771"/>
    <lineage>
        <taxon>Eukaryota</taxon>
        <taxon>Metazoa</taxon>
        <taxon>Chordata</taxon>
        <taxon>Craniata</taxon>
        <taxon>Vertebrata</taxon>
        <taxon>Euteleostomi</taxon>
        <taxon>Mammalia</taxon>
        <taxon>Eutheria</taxon>
        <taxon>Laurasiatheria</taxon>
        <taxon>Artiodactyla</taxon>
        <taxon>Whippomorpha</taxon>
        <taxon>Cetacea</taxon>
        <taxon>Mysticeti</taxon>
        <taxon>Balaenopteridae</taxon>
        <taxon>Balaenoptera</taxon>
    </lineage>
</organism>
<dbReference type="RefSeq" id="XP_036711493.1">
    <property type="nucleotide sequence ID" value="XM_036855598.1"/>
</dbReference>
<gene>
    <name evidence="3" type="primary">LOC118896948</name>
</gene>
<dbReference type="AlphaFoldDB" id="A0A8B8XNT7"/>
<protein>
    <submittedName>
        <fullName evidence="3">Vegetative cell wall protein gp1-like</fullName>
    </submittedName>
</protein>
<dbReference type="Proteomes" id="UP000694857">
    <property type="component" value="Chromosome 6"/>
</dbReference>
<dbReference type="KEGG" id="bmus:118896948"/>
<reference evidence="3" key="1">
    <citation type="submission" date="2025-08" db="UniProtKB">
        <authorList>
            <consortium name="RefSeq"/>
        </authorList>
    </citation>
    <scope>IDENTIFICATION</scope>
    <source>
        <tissue evidence="3">Epidermis and Blubber</tissue>
    </source>
</reference>
<feature type="compositionally biased region" description="Low complexity" evidence="1">
    <location>
        <begin position="41"/>
        <end position="78"/>
    </location>
</feature>
<evidence type="ECO:0000313" key="3">
    <source>
        <dbReference type="RefSeq" id="XP_036711493.1"/>
    </source>
</evidence>
<name>A0A8B8XNT7_BALMU</name>
<sequence>MAATSPRGSGGGGYSSQGSGCHRAALLRAPDSSAMFRQTSPGPARRLLAALPAIRSGSSPGPRSPAGPGGRAAVRAPPGAAPAPPAGRALRPPRPPPRPDPRAPGLSRRPAPDSVLSPAGAGSASRTSREQFPSTDWELSLTPREPEAGLQGRHDLLWPPFIAFKAGTFVFW</sequence>